<dbReference type="EMBL" id="JAWDGP010006471">
    <property type="protein sequence ID" value="KAK3740361.1"/>
    <property type="molecule type" value="Genomic_DNA"/>
</dbReference>
<keyword evidence="5" id="KW-0206">Cytoskeleton</keyword>
<dbReference type="GO" id="GO:0034451">
    <property type="term" value="C:centriolar satellite"/>
    <property type="evidence" value="ECO:0007669"/>
    <property type="project" value="UniProtKB-SubCell"/>
</dbReference>
<feature type="region of interest" description="Disordered" evidence="9">
    <location>
        <begin position="304"/>
        <end position="414"/>
    </location>
</feature>
<keyword evidence="2" id="KW-0963">Cytoplasm</keyword>
<accession>A0AAE0YD04</accession>
<evidence type="ECO:0000313" key="10">
    <source>
        <dbReference type="EMBL" id="KAK3740361.1"/>
    </source>
</evidence>
<evidence type="ECO:0000256" key="6">
    <source>
        <dbReference type="ARBA" id="ARBA00033750"/>
    </source>
</evidence>
<sequence>MSVLSDDNFSMSAEKYLAKYHVLTYIEDSILQLLEHREENSKVVPAKFLCEYFCSLRDGNHTMFREFNFIRSTPHNRASFVVLFWKCFRQIGKKGDLLSIQEYHSLLGLLCPDFPFQLVQKTARIVLIDDALDCLISFSDFIYAFQVQFYYEEFLEKTLGIYQSLLQTMHSPRDPVIVPTSGGSDTKIHQNTHSPADGVDAMQFFRAIYPVLDRVEYSTPPLLCLKEILFNLPRISFYEFMMAIAKSDSINAHIGRLPGKSELLEGADIELTSRSISHTNQGEAEPSSERRVLLTSYDSRLCHPYRPPLKAPGASSGSGGGGGSRPGSSSVARTLSATPGDGTSGTKGSKQQHHHHHHHHQHHHKGGPLHRQAGAGAASVPTASAPSQRTSKVTNGDTDSDSESDSSSESSDTN</sequence>
<organism evidence="10 11">
    <name type="scientific">Elysia crispata</name>
    <name type="common">lettuce slug</name>
    <dbReference type="NCBI Taxonomy" id="231223"/>
    <lineage>
        <taxon>Eukaryota</taxon>
        <taxon>Metazoa</taxon>
        <taxon>Spiralia</taxon>
        <taxon>Lophotrochozoa</taxon>
        <taxon>Mollusca</taxon>
        <taxon>Gastropoda</taxon>
        <taxon>Heterobranchia</taxon>
        <taxon>Euthyneura</taxon>
        <taxon>Panpulmonata</taxon>
        <taxon>Sacoglossa</taxon>
        <taxon>Placobranchoidea</taxon>
        <taxon>Plakobranchidae</taxon>
        <taxon>Elysia</taxon>
    </lineage>
</organism>
<comment type="caution">
    <text evidence="10">The sequence shown here is derived from an EMBL/GenBank/DDBJ whole genome shotgun (WGS) entry which is preliminary data.</text>
</comment>
<evidence type="ECO:0000256" key="5">
    <source>
        <dbReference type="ARBA" id="ARBA00023212"/>
    </source>
</evidence>
<feature type="compositionally biased region" description="Gly residues" evidence="9">
    <location>
        <begin position="316"/>
        <end position="325"/>
    </location>
</feature>
<dbReference type="GO" id="GO:0005874">
    <property type="term" value="C:microtubule"/>
    <property type="evidence" value="ECO:0007669"/>
    <property type="project" value="UniProtKB-KW"/>
</dbReference>
<name>A0AAE0YD04_9GAST</name>
<feature type="compositionally biased region" description="Polar residues" evidence="9">
    <location>
        <begin position="381"/>
        <end position="396"/>
    </location>
</feature>
<gene>
    <name evidence="10" type="ORF">RRG08_004297</name>
</gene>
<evidence type="ECO:0000256" key="7">
    <source>
        <dbReference type="ARBA" id="ARBA00033769"/>
    </source>
</evidence>
<dbReference type="AlphaFoldDB" id="A0AAE0YD04"/>
<comment type="function">
    <text evidence="8">Regulator of the tubulin polyglutamylase complex (TPGC) that controls cytoskeletal organization, nuclear shape, and cilium disassembly by balancing microtubule and actin assembly. Regulates the assembly and stability of the TPGC and thereby modulates polyglutamylation of the microtubule, which antagonizes MAP4 binding.</text>
</comment>
<dbReference type="Proteomes" id="UP001283361">
    <property type="component" value="Unassembled WGS sequence"/>
</dbReference>
<proteinExistence type="inferred from homology"/>
<dbReference type="PANTHER" id="PTHR34252">
    <property type="entry name" value="UPF0705 PROTEIN C11ORF49"/>
    <property type="match status" value="1"/>
</dbReference>
<evidence type="ECO:0000256" key="9">
    <source>
        <dbReference type="SAM" id="MobiDB-lite"/>
    </source>
</evidence>
<evidence type="ECO:0000256" key="3">
    <source>
        <dbReference type="ARBA" id="ARBA00022553"/>
    </source>
</evidence>
<comment type="subcellular location">
    <subcellularLocation>
        <location evidence="1">Cytoplasm</location>
        <location evidence="1">Cytoskeleton</location>
        <location evidence="1">Microtubule organizing center</location>
        <location evidence="1">Centrosome</location>
        <location evidence="1">Centriolar satellite</location>
    </subcellularLocation>
</comment>
<keyword evidence="3" id="KW-0597">Phosphoprotein</keyword>
<evidence type="ECO:0000256" key="2">
    <source>
        <dbReference type="ARBA" id="ARBA00022490"/>
    </source>
</evidence>
<evidence type="ECO:0000313" key="11">
    <source>
        <dbReference type="Proteomes" id="UP001283361"/>
    </source>
</evidence>
<keyword evidence="11" id="KW-1185">Reference proteome</keyword>
<feature type="compositionally biased region" description="Basic residues" evidence="9">
    <location>
        <begin position="350"/>
        <end position="368"/>
    </location>
</feature>
<dbReference type="PANTHER" id="PTHR34252:SF1">
    <property type="entry name" value="CENTRIOLAR SATELLITE-ASSOCIATED TUBULIN POLYGLUTAMYLASE COMPLEX REGULATOR 1"/>
    <property type="match status" value="1"/>
</dbReference>
<evidence type="ECO:0000256" key="8">
    <source>
        <dbReference type="ARBA" id="ARBA00045673"/>
    </source>
</evidence>
<evidence type="ECO:0000256" key="4">
    <source>
        <dbReference type="ARBA" id="ARBA00022701"/>
    </source>
</evidence>
<comment type="similarity">
    <text evidence="6">Belongs to the CSTPP1 family.</text>
</comment>
<reference evidence="10" key="1">
    <citation type="journal article" date="2023" name="G3 (Bethesda)">
        <title>A reference genome for the long-term kleptoplast-retaining sea slug Elysia crispata morphotype clarki.</title>
        <authorList>
            <person name="Eastman K.E."/>
            <person name="Pendleton A.L."/>
            <person name="Shaikh M.A."/>
            <person name="Suttiyut T."/>
            <person name="Ogas R."/>
            <person name="Tomko P."/>
            <person name="Gavelis G."/>
            <person name="Widhalm J.R."/>
            <person name="Wisecaver J.H."/>
        </authorList>
    </citation>
    <scope>NUCLEOTIDE SEQUENCE</scope>
    <source>
        <strain evidence="10">ECLA1</strain>
    </source>
</reference>
<dbReference type="InterPro" id="IPR038968">
    <property type="entry name" value="CSTPP1"/>
</dbReference>
<protein>
    <recommendedName>
        <fullName evidence="7">Centriolar satellite-associated tubulin polyglutamylase complex regulator 1</fullName>
    </recommendedName>
</protein>
<dbReference type="CDD" id="cd22959">
    <property type="entry name" value="DD_C11orf49"/>
    <property type="match status" value="1"/>
</dbReference>
<evidence type="ECO:0000256" key="1">
    <source>
        <dbReference type="ARBA" id="ARBA00004607"/>
    </source>
</evidence>
<keyword evidence="4" id="KW-0493">Microtubule</keyword>